<reference evidence="5" key="1">
    <citation type="submission" date="2017-09" db="EMBL/GenBank/DDBJ databases">
        <title>Depth-based differentiation of microbial function through sediment-hosted aquifers and enrichment of novel symbionts in the deep terrestrial subsurface.</title>
        <authorList>
            <person name="Probst A.J."/>
            <person name="Ladd B."/>
            <person name="Jarett J.K."/>
            <person name="Geller-Mcgrath D.E."/>
            <person name="Sieber C.M.K."/>
            <person name="Emerson J.B."/>
            <person name="Anantharaman K."/>
            <person name="Thomas B.C."/>
            <person name="Malmstrom R."/>
            <person name="Stieglmeier M."/>
            <person name="Klingl A."/>
            <person name="Woyke T."/>
            <person name="Ryan C.M."/>
            <person name="Banfield J.F."/>
        </authorList>
    </citation>
    <scope>NUCLEOTIDE SEQUENCE [LARGE SCALE GENOMIC DNA]</scope>
</reference>
<feature type="active site" description="Proton acceptor" evidence="1">
    <location>
        <position position="170"/>
    </location>
</feature>
<dbReference type="PANTHER" id="PTHR30244:SF34">
    <property type="entry name" value="DTDP-4-AMINO-4,6-DIDEOXYGALACTOSE TRANSAMINASE"/>
    <property type="match status" value="1"/>
</dbReference>
<comment type="similarity">
    <text evidence="3">Belongs to the DegT/DnrJ/EryC1 family.</text>
</comment>
<evidence type="ECO:0000256" key="2">
    <source>
        <dbReference type="PIRSR" id="PIRSR000390-2"/>
    </source>
</evidence>
<feature type="modified residue" description="N6-(pyridoxal phosphate)lysine" evidence="2">
    <location>
        <position position="170"/>
    </location>
</feature>
<gene>
    <name evidence="4" type="ORF">COS93_00555</name>
</gene>
<dbReference type="PIRSF" id="PIRSF000390">
    <property type="entry name" value="PLP_StrS"/>
    <property type="match status" value="1"/>
</dbReference>
<name>A0A2M6Z3Y3_9BACT</name>
<keyword evidence="2 3" id="KW-0663">Pyridoxal phosphate</keyword>
<evidence type="ECO:0000313" key="5">
    <source>
        <dbReference type="Proteomes" id="UP000228777"/>
    </source>
</evidence>
<protein>
    <recommendedName>
        <fullName evidence="6">DegT/DnrJ/EryC1/StrS aminotransferase family protein</fullName>
    </recommendedName>
</protein>
<dbReference type="Proteomes" id="UP000228777">
    <property type="component" value="Unassembled WGS sequence"/>
</dbReference>
<organism evidence="4 5">
    <name type="scientific">bacterium (Candidatus Gribaldobacteria) CG07_land_8_20_14_0_80_33_18</name>
    <dbReference type="NCBI Taxonomy" id="2014272"/>
    <lineage>
        <taxon>Bacteria</taxon>
        <taxon>Candidatus Gribaldobacteria</taxon>
    </lineage>
</organism>
<dbReference type="AlphaFoldDB" id="A0A2M6Z3Y3"/>
<comment type="caution">
    <text evidence="4">The sequence shown here is derived from an EMBL/GenBank/DDBJ whole genome shotgun (WGS) entry which is preliminary data.</text>
</comment>
<dbReference type="InterPro" id="IPR015422">
    <property type="entry name" value="PyrdxlP-dep_Trfase_small"/>
</dbReference>
<dbReference type="Gene3D" id="3.90.1150.10">
    <property type="entry name" value="Aspartate Aminotransferase, domain 1"/>
    <property type="match status" value="1"/>
</dbReference>
<sequence>MYFVHPQIKLNGKNFLKIFSCFFRKPDLKNKLSFYFPKKQIVFTDMGRTAFKIIIEKLNLENSEMLVPAYICDIFYPIFKKYNISPIFLDIEPFSFNIKIEEIERKITPKTKSILISHTYGLANNMEKILFLAKKYNLKVIEDCSHSFLGKYKEKYLGNFGDVSFISLYKQFPTLRGGMLICPLDWEIDLEKTFFSFRDFISFLNCFSFFANFFKKYGGEIAYKMLKKEKKERFSEINNVSSNLFSTFLENFEKNLTKRIELALFFQEELKKLNFEVQEEKNNVFCYLSVLAPKKLNRDNFVKLLRKDKIFATRIWHTPIILNPEVQKEYKINLSEYPQTIELAKRIVNFPLQNFYSKKDIEKLIKKIKNTIDKSFLIC</sequence>
<dbReference type="PANTHER" id="PTHR30244">
    <property type="entry name" value="TRANSAMINASE"/>
    <property type="match status" value="1"/>
</dbReference>
<dbReference type="Gene3D" id="3.40.640.10">
    <property type="entry name" value="Type I PLP-dependent aspartate aminotransferase-like (Major domain)"/>
    <property type="match status" value="1"/>
</dbReference>
<evidence type="ECO:0000313" key="4">
    <source>
        <dbReference type="EMBL" id="PIU47129.1"/>
    </source>
</evidence>
<dbReference type="InterPro" id="IPR015424">
    <property type="entry name" value="PyrdxlP-dep_Trfase"/>
</dbReference>
<dbReference type="InterPro" id="IPR000653">
    <property type="entry name" value="DegT/StrS_aminotransferase"/>
</dbReference>
<evidence type="ECO:0000256" key="3">
    <source>
        <dbReference type="RuleBase" id="RU004508"/>
    </source>
</evidence>
<dbReference type="GO" id="GO:0008483">
    <property type="term" value="F:transaminase activity"/>
    <property type="evidence" value="ECO:0007669"/>
    <property type="project" value="TreeGrafter"/>
</dbReference>
<dbReference type="EMBL" id="PEWP01000013">
    <property type="protein sequence ID" value="PIU47129.1"/>
    <property type="molecule type" value="Genomic_DNA"/>
</dbReference>
<evidence type="ECO:0008006" key="6">
    <source>
        <dbReference type="Google" id="ProtNLM"/>
    </source>
</evidence>
<dbReference type="SUPFAM" id="SSF53383">
    <property type="entry name" value="PLP-dependent transferases"/>
    <property type="match status" value="1"/>
</dbReference>
<proteinExistence type="inferred from homology"/>
<dbReference type="GO" id="GO:0000271">
    <property type="term" value="P:polysaccharide biosynthetic process"/>
    <property type="evidence" value="ECO:0007669"/>
    <property type="project" value="TreeGrafter"/>
</dbReference>
<evidence type="ECO:0000256" key="1">
    <source>
        <dbReference type="PIRSR" id="PIRSR000390-1"/>
    </source>
</evidence>
<dbReference type="InterPro" id="IPR015421">
    <property type="entry name" value="PyrdxlP-dep_Trfase_major"/>
</dbReference>
<dbReference type="Pfam" id="PF01041">
    <property type="entry name" value="DegT_DnrJ_EryC1"/>
    <property type="match status" value="1"/>
</dbReference>
<dbReference type="GO" id="GO:0030170">
    <property type="term" value="F:pyridoxal phosphate binding"/>
    <property type="evidence" value="ECO:0007669"/>
    <property type="project" value="TreeGrafter"/>
</dbReference>
<accession>A0A2M6Z3Y3</accession>